<comment type="caution">
    <text evidence="1">The sequence shown here is derived from an EMBL/GenBank/DDBJ whole genome shotgun (WGS) entry which is preliminary data.</text>
</comment>
<evidence type="ECO:0008006" key="3">
    <source>
        <dbReference type="Google" id="ProtNLM"/>
    </source>
</evidence>
<gene>
    <name evidence="1" type="ORF">KDU71_09215</name>
</gene>
<dbReference type="SUPFAM" id="SSF53756">
    <property type="entry name" value="UDP-Glycosyltransferase/glycogen phosphorylase"/>
    <property type="match status" value="1"/>
</dbReference>
<evidence type="ECO:0000313" key="1">
    <source>
        <dbReference type="EMBL" id="MBR8535733.1"/>
    </source>
</evidence>
<organism evidence="1 2">
    <name type="scientific">Carboxylicivirga sediminis</name>
    <dbReference type="NCBI Taxonomy" id="2006564"/>
    <lineage>
        <taxon>Bacteria</taxon>
        <taxon>Pseudomonadati</taxon>
        <taxon>Bacteroidota</taxon>
        <taxon>Bacteroidia</taxon>
        <taxon>Marinilabiliales</taxon>
        <taxon>Marinilabiliaceae</taxon>
        <taxon>Carboxylicivirga</taxon>
    </lineage>
</organism>
<accession>A0A941F4D2</accession>
<name>A0A941F4D2_9BACT</name>
<evidence type="ECO:0000313" key="2">
    <source>
        <dbReference type="Proteomes" id="UP000679220"/>
    </source>
</evidence>
<reference evidence="1" key="1">
    <citation type="journal article" date="2018" name="Int. J. Syst. Evol. Microbiol.">
        <title>Carboxylicivirga sediminis sp. nov., isolated from coastal sediment.</title>
        <authorList>
            <person name="Wang F.Q."/>
            <person name="Ren L.H."/>
            <person name="Zou R.J."/>
            <person name="Sun Y.Z."/>
            <person name="Liu X.J."/>
            <person name="Jiang F."/>
            <person name="Liu L.J."/>
        </authorList>
    </citation>
    <scope>NUCLEOTIDE SEQUENCE</scope>
    <source>
        <strain evidence="1">JR1</strain>
    </source>
</reference>
<dbReference type="RefSeq" id="WP_212189965.1">
    <property type="nucleotide sequence ID" value="NZ_JAGTAR010000012.1"/>
</dbReference>
<dbReference type="AlphaFoldDB" id="A0A941F4D2"/>
<proteinExistence type="predicted"/>
<reference evidence="1" key="2">
    <citation type="submission" date="2021-04" db="EMBL/GenBank/DDBJ databases">
        <authorList>
            <person name="Zhang T."/>
            <person name="Zhang Y."/>
            <person name="Lu D."/>
            <person name="Zuo D."/>
            <person name="Du Z."/>
        </authorList>
    </citation>
    <scope>NUCLEOTIDE SEQUENCE</scope>
    <source>
        <strain evidence="1">JR1</strain>
    </source>
</reference>
<keyword evidence="2" id="KW-1185">Reference proteome</keyword>
<dbReference type="EMBL" id="JAGTAR010000012">
    <property type="protein sequence ID" value="MBR8535733.1"/>
    <property type="molecule type" value="Genomic_DNA"/>
</dbReference>
<sequence>MKTILIIYPHWHPANLAGVQRPRLIGNYLKQLGWHPRVLTVEAGYFEETPDPDFEQTFSSDYDVTRVKAFKVTKPRLIGDIGLRAFYQLYKKAREIIRNEHIDFIWLPIPSFYNALLGRLLYDRTKVPYGVDYIDPWVRDISNQNNRRAKLSQWVARILEPIAIKKVSVISGVSTPYYAPAIERNFPEIASQLLTTDYSLLTTQAQTLNPNTSKPITHVAMPYGFDPNDHKIKLNNLTYPWDSTLLKPKSNQLKPKIWLYAGAFLPNSHVLMDAFFEAIAQMRQVGQWDETIQLWFIGTGPYPAKRITSYASDHAINDIVFEQRERFPFLQVLNFLSAADTVMVIGSTEEHYTASKTYQSILSERPVVSIFHHLSSAVNVMEDCGADAYTVRYKPEMSHTDIVNAFKEVLSKRLQEDHWQPDLSALAPYSSKESARKLIEAIESVI</sequence>
<dbReference type="Proteomes" id="UP000679220">
    <property type="component" value="Unassembled WGS sequence"/>
</dbReference>
<protein>
    <recommendedName>
        <fullName evidence="3">Glycosyltransferase subfamily 4-like N-terminal domain-containing protein</fullName>
    </recommendedName>
</protein>